<dbReference type="EMBL" id="LR796924">
    <property type="protein sequence ID" value="CAB4174819.1"/>
    <property type="molecule type" value="Genomic_DNA"/>
</dbReference>
<sequence>MAIKSYKVELTTAVAVTLNNKELSSNELWEVIIGRAKEQLIDQDMNDKSYVLKVVSEATEME</sequence>
<reference evidence="5" key="1">
    <citation type="submission" date="2020-05" db="EMBL/GenBank/DDBJ databases">
        <authorList>
            <person name="Chiriac C."/>
            <person name="Salcher M."/>
            <person name="Ghai R."/>
            <person name="Kavagutti S V."/>
        </authorList>
    </citation>
    <scope>NUCLEOTIDE SEQUENCE</scope>
</reference>
<evidence type="ECO:0000313" key="5">
    <source>
        <dbReference type="EMBL" id="CAB4193312.1"/>
    </source>
</evidence>
<dbReference type="EMBL" id="LR796798">
    <property type="protein sequence ID" value="CAB4166989.1"/>
    <property type="molecule type" value="Genomic_DNA"/>
</dbReference>
<evidence type="ECO:0000313" key="4">
    <source>
        <dbReference type="EMBL" id="CAB4189114.1"/>
    </source>
</evidence>
<dbReference type="EMBL" id="LR797196">
    <property type="protein sequence ID" value="CAB4193312.1"/>
    <property type="molecule type" value="Genomic_DNA"/>
</dbReference>
<proteinExistence type="predicted"/>
<protein>
    <submittedName>
        <fullName evidence="5">Uncharacterized protein</fullName>
    </submittedName>
</protein>
<evidence type="ECO:0000313" key="6">
    <source>
        <dbReference type="EMBL" id="CAB5231454.1"/>
    </source>
</evidence>
<dbReference type="EMBL" id="LR796979">
    <property type="protein sequence ID" value="CAB4179327.1"/>
    <property type="molecule type" value="Genomic_DNA"/>
</dbReference>
<dbReference type="EMBL" id="LR797132">
    <property type="protein sequence ID" value="CAB4189114.1"/>
    <property type="molecule type" value="Genomic_DNA"/>
</dbReference>
<evidence type="ECO:0000313" key="3">
    <source>
        <dbReference type="EMBL" id="CAB4179327.1"/>
    </source>
</evidence>
<name>A0A6J5RBV3_9CAUD</name>
<gene>
    <name evidence="3" type="ORF">UFOVP1034_70</name>
    <name evidence="4" type="ORF">UFOVP1177_70</name>
    <name evidence="5" type="ORF">UFOVP1243_57</name>
    <name evidence="6" type="ORF">UFOVP1581_88</name>
    <name evidence="1" type="ORF">UFOVP854_88</name>
    <name evidence="2" type="ORF">UFOVP964_88</name>
</gene>
<accession>A0A6J5RBV3</accession>
<dbReference type="EMBL" id="LR798433">
    <property type="protein sequence ID" value="CAB5231454.1"/>
    <property type="molecule type" value="Genomic_DNA"/>
</dbReference>
<evidence type="ECO:0000313" key="1">
    <source>
        <dbReference type="EMBL" id="CAB4166989.1"/>
    </source>
</evidence>
<evidence type="ECO:0000313" key="2">
    <source>
        <dbReference type="EMBL" id="CAB4174819.1"/>
    </source>
</evidence>
<organism evidence="5">
    <name type="scientific">uncultured Caudovirales phage</name>
    <dbReference type="NCBI Taxonomy" id="2100421"/>
    <lineage>
        <taxon>Viruses</taxon>
        <taxon>Duplodnaviria</taxon>
        <taxon>Heunggongvirae</taxon>
        <taxon>Uroviricota</taxon>
        <taxon>Caudoviricetes</taxon>
        <taxon>Peduoviridae</taxon>
        <taxon>Maltschvirus</taxon>
        <taxon>Maltschvirus maltsch</taxon>
    </lineage>
</organism>